<feature type="domain" description="UspA" evidence="3">
    <location>
        <begin position="8"/>
        <end position="148"/>
    </location>
</feature>
<dbReference type="InterPro" id="IPR006016">
    <property type="entry name" value="UspA"/>
</dbReference>
<feature type="coiled-coil region" evidence="2">
    <location>
        <begin position="59"/>
        <end position="90"/>
    </location>
</feature>
<sequence>MQMKKSLKILVPIDFSKHSLETLRFALTLRDYFDPTFFLLYVVVDGEFEYFTQMSGTPREEQRRQMQAALSQLEQEAQRIREIVPDARVEATVLTGTPFKEICRYAEQQSVQLIVIGTHGRTGLSHLLIGSTAERVVQQASCPVLSVKPSIL</sequence>
<organism evidence="4 5">
    <name type="scientific">Geoalkalibacter ferrihydriticus</name>
    <dbReference type="NCBI Taxonomy" id="392333"/>
    <lineage>
        <taxon>Bacteria</taxon>
        <taxon>Pseudomonadati</taxon>
        <taxon>Thermodesulfobacteriota</taxon>
        <taxon>Desulfuromonadia</taxon>
        <taxon>Desulfuromonadales</taxon>
        <taxon>Geoalkalibacteraceae</taxon>
        <taxon>Geoalkalibacter</taxon>
    </lineage>
</organism>
<dbReference type="AlphaFoldDB" id="A0A1G9PXL1"/>
<gene>
    <name evidence="4" type="ORF">SAMN05660860_01745</name>
</gene>
<dbReference type="Gene3D" id="3.40.50.620">
    <property type="entry name" value="HUPs"/>
    <property type="match status" value="1"/>
</dbReference>
<dbReference type="STRING" id="392333.SAMN05660860_01745"/>
<proteinExistence type="inferred from homology"/>
<name>A0A1G9PXL1_9BACT</name>
<dbReference type="SUPFAM" id="SSF52402">
    <property type="entry name" value="Adenine nucleotide alpha hydrolases-like"/>
    <property type="match status" value="1"/>
</dbReference>
<dbReference type="EMBL" id="FNGU01000003">
    <property type="protein sequence ID" value="SDM03393.1"/>
    <property type="molecule type" value="Genomic_DNA"/>
</dbReference>
<evidence type="ECO:0000313" key="4">
    <source>
        <dbReference type="EMBL" id="SDM03393.1"/>
    </source>
</evidence>
<evidence type="ECO:0000256" key="1">
    <source>
        <dbReference type="ARBA" id="ARBA00008791"/>
    </source>
</evidence>
<dbReference type="Proteomes" id="UP000182146">
    <property type="component" value="Unassembled WGS sequence"/>
</dbReference>
<protein>
    <submittedName>
        <fullName evidence="4">Nucleotide-binding universal stress protein, UspA family</fullName>
    </submittedName>
</protein>
<evidence type="ECO:0000313" key="5">
    <source>
        <dbReference type="Proteomes" id="UP000182146"/>
    </source>
</evidence>
<reference evidence="4 5" key="1">
    <citation type="submission" date="2016-10" db="EMBL/GenBank/DDBJ databases">
        <authorList>
            <person name="de Groot N.N."/>
        </authorList>
    </citation>
    <scope>NUCLEOTIDE SEQUENCE [LARGE SCALE GENOMIC DNA]</scope>
    <source>
        <strain evidence="4 5">DSM 17813</strain>
    </source>
</reference>
<keyword evidence="2" id="KW-0175">Coiled coil</keyword>
<dbReference type="CDD" id="cd00293">
    <property type="entry name" value="USP-like"/>
    <property type="match status" value="1"/>
</dbReference>
<dbReference type="InterPro" id="IPR006015">
    <property type="entry name" value="Universal_stress_UspA"/>
</dbReference>
<dbReference type="PRINTS" id="PR01438">
    <property type="entry name" value="UNVRSLSTRESS"/>
</dbReference>
<evidence type="ECO:0000256" key="2">
    <source>
        <dbReference type="SAM" id="Coils"/>
    </source>
</evidence>
<dbReference type="PANTHER" id="PTHR46268:SF6">
    <property type="entry name" value="UNIVERSAL STRESS PROTEIN UP12"/>
    <property type="match status" value="1"/>
</dbReference>
<dbReference type="InterPro" id="IPR014729">
    <property type="entry name" value="Rossmann-like_a/b/a_fold"/>
</dbReference>
<comment type="similarity">
    <text evidence="1">Belongs to the universal stress protein A family.</text>
</comment>
<dbReference type="Pfam" id="PF00582">
    <property type="entry name" value="Usp"/>
    <property type="match status" value="1"/>
</dbReference>
<evidence type="ECO:0000259" key="3">
    <source>
        <dbReference type="Pfam" id="PF00582"/>
    </source>
</evidence>
<accession>A0A1G9PXL1</accession>
<dbReference type="PANTHER" id="PTHR46268">
    <property type="entry name" value="STRESS RESPONSE PROTEIN NHAX"/>
    <property type="match status" value="1"/>
</dbReference>